<keyword evidence="3" id="KW-1185">Reference proteome</keyword>
<evidence type="ECO:0000256" key="1">
    <source>
        <dbReference type="SAM" id="Coils"/>
    </source>
</evidence>
<reference evidence="2 3" key="1">
    <citation type="submission" date="2021-11" db="EMBL/GenBank/DDBJ databases">
        <title>Draft genome sequence of Paenibacillus profundus YoMME, a new Gram-positive bacteria with exoelectrogenic properties.</title>
        <authorList>
            <person name="Hubenova Y."/>
            <person name="Hubenova E."/>
            <person name="Manasiev Y."/>
            <person name="Peykov S."/>
            <person name="Mitov M."/>
        </authorList>
    </citation>
    <scope>NUCLEOTIDE SEQUENCE [LARGE SCALE GENOMIC DNA]</scope>
    <source>
        <strain evidence="2 3">YoMME</strain>
    </source>
</reference>
<accession>A0ABS8YF85</accession>
<organism evidence="2 3">
    <name type="scientific">Paenibacillus profundus</name>
    <dbReference type="NCBI Taxonomy" id="1173085"/>
    <lineage>
        <taxon>Bacteria</taxon>
        <taxon>Bacillati</taxon>
        <taxon>Bacillota</taxon>
        <taxon>Bacilli</taxon>
        <taxon>Bacillales</taxon>
        <taxon>Paenibacillaceae</taxon>
        <taxon>Paenibacillus</taxon>
    </lineage>
</organism>
<name>A0ABS8YF85_9BACL</name>
<comment type="caution">
    <text evidence="2">The sequence shown here is derived from an EMBL/GenBank/DDBJ whole genome shotgun (WGS) entry which is preliminary data.</text>
</comment>
<proteinExistence type="predicted"/>
<gene>
    <name evidence="2" type="ORF">LQV63_07410</name>
</gene>
<dbReference type="RefSeq" id="WP_233696201.1">
    <property type="nucleotide sequence ID" value="NZ_JAJNBZ010000003.1"/>
</dbReference>
<evidence type="ECO:0000313" key="3">
    <source>
        <dbReference type="Proteomes" id="UP001199916"/>
    </source>
</evidence>
<sequence>MSACSIESAVDKELASIKSQRERFLKLFEGNGVDDDLFFERLGELKDRQDRLLSRRNEVERQLEDSMTESVPPPGTSHFVTPKSLPYLWYGSP</sequence>
<feature type="coiled-coil region" evidence="1">
    <location>
        <begin position="42"/>
        <end position="69"/>
    </location>
</feature>
<evidence type="ECO:0000313" key="2">
    <source>
        <dbReference type="EMBL" id="MCE5169133.1"/>
    </source>
</evidence>
<dbReference type="EMBL" id="JAJNBZ010000003">
    <property type="protein sequence ID" value="MCE5169133.1"/>
    <property type="molecule type" value="Genomic_DNA"/>
</dbReference>
<dbReference type="Proteomes" id="UP001199916">
    <property type="component" value="Unassembled WGS sequence"/>
</dbReference>
<protein>
    <submittedName>
        <fullName evidence="2">Uncharacterized protein</fullName>
    </submittedName>
</protein>
<keyword evidence="1" id="KW-0175">Coiled coil</keyword>